<feature type="transmembrane region" description="Helical" evidence="6">
    <location>
        <begin position="388"/>
        <end position="408"/>
    </location>
</feature>
<evidence type="ECO:0000256" key="4">
    <source>
        <dbReference type="ARBA" id="ARBA00022989"/>
    </source>
</evidence>
<evidence type="ECO:0000256" key="5">
    <source>
        <dbReference type="ARBA" id="ARBA00023136"/>
    </source>
</evidence>
<dbReference type="Pfam" id="PF01943">
    <property type="entry name" value="Polysacc_synt"/>
    <property type="match status" value="1"/>
</dbReference>
<feature type="transmembrane region" description="Helical" evidence="6">
    <location>
        <begin position="117"/>
        <end position="140"/>
    </location>
</feature>
<name>A0ABV8PVF0_9BACT</name>
<feature type="transmembrane region" description="Helical" evidence="6">
    <location>
        <begin position="177"/>
        <end position="197"/>
    </location>
</feature>
<sequence length="449" mass="49665">MNLSKFKNKHFLALVGNLVISGFSVLTIALLYRVLSKNDMGIWFFFLTISGLADAIRNGFLTTATVKFYAGTTKERGNAVLGSVWYLAIALTFGIALLSFVVLALSRVIHSEQLLIVLQWLGITFITSLPFSVTFWILIAEEDYLKILGLRFINSGGMIATIAVLALLHNASLQNILLVNVATNVVTSLVAVVLGYSKINRLSFKTKALVREMTHFGKYSLSTNMSANLLSTVNTFLITFMLGPATLAIYNAPQRLMEIVEIPLRSFVGTGMSAMATAYNNNNMYHLVHVTKKYAGMLCLAFVPIIIIVLFGADYAVLLLGGGKYAGTEAANILRMLIVVSFLYPIDRFNGVTLDIIQQQKVNFYKVLVMLATNVPVTYFGILLLQNIWGAAIAIPFTTLAGLLFGYYHLRKHIDYTIGGIFKTGFVESRNLFFEKVLPKLPFKKARLS</sequence>
<keyword evidence="3 6" id="KW-0812">Transmembrane</keyword>
<evidence type="ECO:0000313" key="7">
    <source>
        <dbReference type="EMBL" id="MFC4232078.1"/>
    </source>
</evidence>
<keyword evidence="5 6" id="KW-0472">Membrane</keyword>
<keyword evidence="8" id="KW-1185">Reference proteome</keyword>
<protein>
    <submittedName>
        <fullName evidence="7">Oligosaccharide flippase family protein</fullName>
    </submittedName>
</protein>
<dbReference type="PANTHER" id="PTHR30250">
    <property type="entry name" value="PST FAMILY PREDICTED COLANIC ACID TRANSPORTER"/>
    <property type="match status" value="1"/>
</dbReference>
<feature type="transmembrane region" description="Helical" evidence="6">
    <location>
        <begin position="364"/>
        <end position="382"/>
    </location>
</feature>
<evidence type="ECO:0000313" key="8">
    <source>
        <dbReference type="Proteomes" id="UP001595906"/>
    </source>
</evidence>
<feature type="transmembrane region" description="Helical" evidence="6">
    <location>
        <begin position="41"/>
        <end position="63"/>
    </location>
</feature>
<dbReference type="PANTHER" id="PTHR30250:SF11">
    <property type="entry name" value="O-ANTIGEN TRANSPORTER-RELATED"/>
    <property type="match status" value="1"/>
</dbReference>
<reference evidence="8" key="1">
    <citation type="journal article" date="2019" name="Int. J. Syst. Evol. Microbiol.">
        <title>The Global Catalogue of Microorganisms (GCM) 10K type strain sequencing project: providing services to taxonomists for standard genome sequencing and annotation.</title>
        <authorList>
            <consortium name="The Broad Institute Genomics Platform"/>
            <consortium name="The Broad Institute Genome Sequencing Center for Infectious Disease"/>
            <person name="Wu L."/>
            <person name="Ma J."/>
        </authorList>
    </citation>
    <scope>NUCLEOTIDE SEQUENCE [LARGE SCALE GENOMIC DNA]</scope>
    <source>
        <strain evidence="8">CECT 8010</strain>
    </source>
</reference>
<feature type="transmembrane region" description="Helical" evidence="6">
    <location>
        <begin position="227"/>
        <end position="250"/>
    </location>
</feature>
<feature type="transmembrane region" description="Helical" evidence="6">
    <location>
        <begin position="294"/>
        <end position="313"/>
    </location>
</feature>
<feature type="transmembrane region" description="Helical" evidence="6">
    <location>
        <begin position="84"/>
        <end position="105"/>
    </location>
</feature>
<organism evidence="7 8">
    <name type="scientific">Parasediminibacterium paludis</name>
    <dbReference type="NCBI Taxonomy" id="908966"/>
    <lineage>
        <taxon>Bacteria</taxon>
        <taxon>Pseudomonadati</taxon>
        <taxon>Bacteroidota</taxon>
        <taxon>Chitinophagia</taxon>
        <taxon>Chitinophagales</taxon>
        <taxon>Chitinophagaceae</taxon>
        <taxon>Parasediminibacterium</taxon>
    </lineage>
</organism>
<keyword evidence="2" id="KW-1003">Cell membrane</keyword>
<proteinExistence type="predicted"/>
<evidence type="ECO:0000256" key="3">
    <source>
        <dbReference type="ARBA" id="ARBA00022692"/>
    </source>
</evidence>
<evidence type="ECO:0000256" key="2">
    <source>
        <dbReference type="ARBA" id="ARBA00022475"/>
    </source>
</evidence>
<keyword evidence="4 6" id="KW-1133">Transmembrane helix</keyword>
<comment type="subcellular location">
    <subcellularLocation>
        <location evidence="1">Cell membrane</location>
        <topology evidence="1">Multi-pass membrane protein</topology>
    </subcellularLocation>
</comment>
<accession>A0ABV8PVF0</accession>
<dbReference type="Proteomes" id="UP001595906">
    <property type="component" value="Unassembled WGS sequence"/>
</dbReference>
<gene>
    <name evidence="7" type="ORF">ACFOW1_09255</name>
</gene>
<dbReference type="InterPro" id="IPR050833">
    <property type="entry name" value="Poly_Biosynth_Transport"/>
</dbReference>
<feature type="transmembrane region" description="Helical" evidence="6">
    <location>
        <begin position="262"/>
        <end position="282"/>
    </location>
</feature>
<dbReference type="InterPro" id="IPR002797">
    <property type="entry name" value="Polysacc_synth"/>
</dbReference>
<feature type="transmembrane region" description="Helical" evidence="6">
    <location>
        <begin position="152"/>
        <end position="171"/>
    </location>
</feature>
<comment type="caution">
    <text evidence="7">The sequence shown here is derived from an EMBL/GenBank/DDBJ whole genome shotgun (WGS) entry which is preliminary data.</text>
</comment>
<dbReference type="RefSeq" id="WP_379013788.1">
    <property type="nucleotide sequence ID" value="NZ_JBHSDC010000017.1"/>
</dbReference>
<feature type="transmembrane region" description="Helical" evidence="6">
    <location>
        <begin position="325"/>
        <end position="344"/>
    </location>
</feature>
<evidence type="ECO:0000256" key="6">
    <source>
        <dbReference type="SAM" id="Phobius"/>
    </source>
</evidence>
<evidence type="ECO:0000256" key="1">
    <source>
        <dbReference type="ARBA" id="ARBA00004651"/>
    </source>
</evidence>
<feature type="transmembrane region" description="Helical" evidence="6">
    <location>
        <begin position="12"/>
        <end position="35"/>
    </location>
</feature>
<dbReference type="EMBL" id="JBHSDC010000017">
    <property type="protein sequence ID" value="MFC4232078.1"/>
    <property type="molecule type" value="Genomic_DNA"/>
</dbReference>